<protein>
    <submittedName>
        <fullName evidence="1">Uncharacterized protein</fullName>
    </submittedName>
</protein>
<dbReference type="Proteomes" id="UP000218796">
    <property type="component" value="Unassembled WGS sequence"/>
</dbReference>
<evidence type="ECO:0000313" key="2">
    <source>
        <dbReference type="Proteomes" id="UP000218796"/>
    </source>
</evidence>
<reference evidence="1 2" key="1">
    <citation type="submission" date="2017-08" db="EMBL/GenBank/DDBJ databases">
        <title>Draft Genome Sequence of Hafnia alvei CITHA-6 Isolated from Raw Bovine Milk.</title>
        <authorList>
            <person name="Culligan E.P."/>
            <person name="Mcsweeney A."/>
            <person name="O'Doherty C."/>
            <person name="Gleeson E."/>
            <person name="O'Riordan D."/>
            <person name="Sleator R.D."/>
        </authorList>
    </citation>
    <scope>NUCLEOTIDE SEQUENCE [LARGE SCALE GENOMIC DNA]</scope>
    <source>
        <strain evidence="1 2">CITHA-6</strain>
    </source>
</reference>
<evidence type="ECO:0000313" key="1">
    <source>
        <dbReference type="EMBL" id="PAV95986.1"/>
    </source>
</evidence>
<dbReference type="AlphaFoldDB" id="A0A2A2MCE3"/>
<organism evidence="1 2">
    <name type="scientific">Hafnia paralvei</name>
    <dbReference type="NCBI Taxonomy" id="546367"/>
    <lineage>
        <taxon>Bacteria</taxon>
        <taxon>Pseudomonadati</taxon>
        <taxon>Pseudomonadota</taxon>
        <taxon>Gammaproteobacteria</taxon>
        <taxon>Enterobacterales</taxon>
        <taxon>Hafniaceae</taxon>
        <taxon>Hafnia</taxon>
    </lineage>
</organism>
<comment type="caution">
    <text evidence="1">The sequence shown here is derived from an EMBL/GenBank/DDBJ whole genome shotgun (WGS) entry which is preliminary data.</text>
</comment>
<proteinExistence type="predicted"/>
<sequence>MEGEKYRIIAVKDNFQGMFAAETSMVKIAFVKYQKLTLGLEKYFTLRLDIKIKQSLSISSRYKSEIFTTGRCSRPRLHFDYE</sequence>
<dbReference type="EMBL" id="NQMS01000005">
    <property type="protein sequence ID" value="PAV95986.1"/>
    <property type="molecule type" value="Genomic_DNA"/>
</dbReference>
<keyword evidence="2" id="KW-1185">Reference proteome</keyword>
<accession>A0A2A2MCE3</accession>
<gene>
    <name evidence="1" type="ORF">CJD50_13260</name>
</gene>
<name>A0A2A2MCE3_9GAMM</name>